<evidence type="ECO:0000256" key="1">
    <source>
        <dbReference type="ARBA" id="ARBA00006525"/>
    </source>
</evidence>
<dbReference type="Gene3D" id="1.10.10.10">
    <property type="entry name" value="Winged helix-like DNA-binding domain superfamily/Winged helix DNA-binding domain"/>
    <property type="match status" value="1"/>
</dbReference>
<dbReference type="OrthoDB" id="9785707at2"/>
<evidence type="ECO:0000259" key="2">
    <source>
        <dbReference type="Pfam" id="PF02481"/>
    </source>
</evidence>
<proteinExistence type="inferred from homology"/>
<gene>
    <name evidence="4" type="ordered locus">trd_1601</name>
</gene>
<dbReference type="HOGENOM" id="CLU_029601_2_3_0"/>
<dbReference type="Gene3D" id="3.40.50.450">
    <property type="match status" value="1"/>
</dbReference>
<dbReference type="NCBIfam" id="TIGR00732">
    <property type="entry name" value="dprA"/>
    <property type="match status" value="1"/>
</dbReference>
<reference evidence="4 5" key="1">
    <citation type="journal article" date="2009" name="PLoS ONE">
        <title>Complete genome sequence of the aerobic CO-oxidizing thermophile Thermomicrobium roseum.</title>
        <authorList>
            <person name="Wu D."/>
            <person name="Raymond J."/>
            <person name="Wu M."/>
            <person name="Chatterji S."/>
            <person name="Ren Q."/>
            <person name="Graham J.E."/>
            <person name="Bryant D.A."/>
            <person name="Robb F."/>
            <person name="Colman A."/>
            <person name="Tallon L.J."/>
            <person name="Badger J.H."/>
            <person name="Madupu R."/>
            <person name="Ward N.L."/>
            <person name="Eisen J.A."/>
        </authorList>
    </citation>
    <scope>NUCLEOTIDE SEQUENCE [LARGE SCALE GENOMIC DNA]</scope>
    <source>
        <strain evidence="5">ATCC 27502 / DSM 5159 / P-2</strain>
    </source>
</reference>
<dbReference type="GO" id="GO:0009294">
    <property type="term" value="P:DNA-mediated transformation"/>
    <property type="evidence" value="ECO:0007669"/>
    <property type="project" value="InterPro"/>
</dbReference>
<dbReference type="KEGG" id="tro:trd_1601"/>
<dbReference type="Pfam" id="PF02481">
    <property type="entry name" value="DNA_processg_A"/>
    <property type="match status" value="1"/>
</dbReference>
<name>B9L0A8_THERP</name>
<dbReference type="EMBL" id="CP001275">
    <property type="protein sequence ID" value="ACM04623.1"/>
    <property type="molecule type" value="Genomic_DNA"/>
</dbReference>
<comment type="similarity">
    <text evidence="1">Belongs to the DprA/Smf family.</text>
</comment>
<dbReference type="InterPro" id="IPR057666">
    <property type="entry name" value="DrpA_SLOG"/>
</dbReference>
<dbReference type="InterPro" id="IPR036388">
    <property type="entry name" value="WH-like_DNA-bd_sf"/>
</dbReference>
<sequence>MDERAAWLGFHAVDGISLRQLERLIAQTGSALAAWHAPEAELRALGLPEGPLARLVAARQAGLPEKILAQVRRVGARVIVYPDEDYPPLLREIASPPLALFLRGTLPPAEAPAVALVGTRQASNYGIQVAATFATALAEAGVTVVSGLARGIDRVAHEATLDAGGRTIAVLGTGIDVVYPPEHRALAQRIAEQGALVTEFLPETPPYAGNFPVRNRIISGLSLGVVVIEAPERSGALITASFALDQNRSVYAVPGPIFSPGTAGILRLLRDGATPVGSAQEILEDLQLVARQLPLPAAPAVPERARPVVAALGPEPKHIDELAAELGMGIAQLSALLLELQLEGIVTHLGAQHYALASPLLARGGRR</sequence>
<dbReference type="AlphaFoldDB" id="B9L0A8"/>
<dbReference type="PANTHER" id="PTHR43022:SF1">
    <property type="entry name" value="PROTEIN SMF"/>
    <property type="match status" value="1"/>
</dbReference>
<evidence type="ECO:0000259" key="3">
    <source>
        <dbReference type="Pfam" id="PF17782"/>
    </source>
</evidence>
<dbReference type="Proteomes" id="UP000000447">
    <property type="component" value="Chromosome"/>
</dbReference>
<feature type="domain" description="DprA winged helix" evidence="3">
    <location>
        <begin position="296"/>
        <end position="349"/>
    </location>
</feature>
<dbReference type="PANTHER" id="PTHR43022">
    <property type="entry name" value="PROTEIN SMF"/>
    <property type="match status" value="1"/>
</dbReference>
<dbReference type="RefSeq" id="WP_015922546.1">
    <property type="nucleotide sequence ID" value="NC_011959.1"/>
</dbReference>
<dbReference type="InterPro" id="IPR041614">
    <property type="entry name" value="DprA_WH"/>
</dbReference>
<dbReference type="STRING" id="309801.trd_1601"/>
<dbReference type="SUPFAM" id="SSF102405">
    <property type="entry name" value="MCP/YpsA-like"/>
    <property type="match status" value="1"/>
</dbReference>
<protein>
    <submittedName>
        <fullName evidence="4">Probable smf protein</fullName>
    </submittedName>
</protein>
<dbReference type="Pfam" id="PF17782">
    <property type="entry name" value="WHD_DprA"/>
    <property type="match status" value="1"/>
</dbReference>
<dbReference type="eggNOG" id="COG0758">
    <property type="taxonomic scope" value="Bacteria"/>
</dbReference>
<evidence type="ECO:0000313" key="4">
    <source>
        <dbReference type="EMBL" id="ACM04623.1"/>
    </source>
</evidence>
<feature type="domain" description="Smf/DprA SLOG" evidence="2">
    <location>
        <begin position="78"/>
        <end position="286"/>
    </location>
</feature>
<keyword evidence="5" id="KW-1185">Reference proteome</keyword>
<organism evidence="4 5">
    <name type="scientific">Thermomicrobium roseum (strain ATCC 27502 / DSM 5159 / P-2)</name>
    <dbReference type="NCBI Taxonomy" id="309801"/>
    <lineage>
        <taxon>Bacteria</taxon>
        <taxon>Pseudomonadati</taxon>
        <taxon>Thermomicrobiota</taxon>
        <taxon>Thermomicrobia</taxon>
        <taxon>Thermomicrobiales</taxon>
        <taxon>Thermomicrobiaceae</taxon>
        <taxon>Thermomicrobium</taxon>
    </lineage>
</organism>
<dbReference type="InterPro" id="IPR003488">
    <property type="entry name" value="DprA"/>
</dbReference>
<accession>B9L0A8</accession>
<evidence type="ECO:0000313" key="5">
    <source>
        <dbReference type="Proteomes" id="UP000000447"/>
    </source>
</evidence>